<gene>
    <name evidence="1" type="ORF">C9374_011804</name>
</gene>
<dbReference type="GeneID" id="68104258"/>
<dbReference type="AlphaFoldDB" id="A0AA88KCC1"/>
<dbReference type="EMBL" id="PYSW02000051">
    <property type="protein sequence ID" value="KAG2373715.1"/>
    <property type="molecule type" value="Genomic_DNA"/>
</dbReference>
<dbReference type="RefSeq" id="XP_044542889.1">
    <property type="nucleotide sequence ID" value="XM_044687500.1"/>
</dbReference>
<keyword evidence="2" id="KW-1185">Reference proteome</keyword>
<protein>
    <submittedName>
        <fullName evidence="1">Uncharacterized protein</fullName>
    </submittedName>
</protein>
<name>A0AA88KCC1_NAELO</name>
<dbReference type="Proteomes" id="UP000816034">
    <property type="component" value="Unassembled WGS sequence"/>
</dbReference>
<sequence length="316" mass="35882">MPSSMFNNSFYTPNNNNLNNLNTFNSFYNLNNGTSNFGNFNPLLASQPPPLSTNNTRTSFSNMPSLKPIPYENGSIIDPEMEDEIFELPSQWSGVLQHYSSAAEWIVSEEFNHSMMEEENLEMILKIMKWYDESQLKLRNGERAQWAVKTLDASSEYSTQWGAVNIAGPSRVYPKYGDFSDAWAPRLQQNSKEFFIVEFSDYYKITGIQIYETFNPGAVTKITCLPRGKDRYTSRKPQLDGSIIGTTTFEARPEDWIVLYEGPTQQHSIGQHSRIFSPSLTNTGVESKVIYVEMDTTNSASWSEVDAVKLIGMPVL</sequence>
<comment type="caution">
    <text evidence="1">The sequence shown here is derived from an EMBL/GenBank/DDBJ whole genome shotgun (WGS) entry which is preliminary data.</text>
</comment>
<proteinExistence type="predicted"/>
<evidence type="ECO:0000313" key="2">
    <source>
        <dbReference type="Proteomes" id="UP000816034"/>
    </source>
</evidence>
<organism evidence="1 2">
    <name type="scientific">Naegleria lovaniensis</name>
    <name type="common">Amoeba</name>
    <dbReference type="NCBI Taxonomy" id="51637"/>
    <lineage>
        <taxon>Eukaryota</taxon>
        <taxon>Discoba</taxon>
        <taxon>Heterolobosea</taxon>
        <taxon>Tetramitia</taxon>
        <taxon>Eutetramitia</taxon>
        <taxon>Vahlkampfiidae</taxon>
        <taxon>Naegleria</taxon>
    </lineage>
</organism>
<accession>A0AA88KCC1</accession>
<reference evidence="1 2" key="1">
    <citation type="journal article" date="2018" name="BMC Genomics">
        <title>The genome of Naegleria lovaniensis, the basis for a comparative approach to unravel pathogenicity factors of the human pathogenic amoeba N. fowleri.</title>
        <authorList>
            <person name="Liechti N."/>
            <person name="Schurch N."/>
            <person name="Bruggmann R."/>
            <person name="Wittwer M."/>
        </authorList>
    </citation>
    <scope>NUCLEOTIDE SEQUENCE [LARGE SCALE GENOMIC DNA]</scope>
    <source>
        <strain evidence="1 2">ATCC 30569</strain>
    </source>
</reference>
<evidence type="ECO:0000313" key="1">
    <source>
        <dbReference type="EMBL" id="KAG2373715.1"/>
    </source>
</evidence>